<dbReference type="PANTHER" id="PTHR46797:SF1">
    <property type="entry name" value="METHYLPHOSPHONATE SYNTHASE"/>
    <property type="match status" value="1"/>
</dbReference>
<dbReference type="Gene3D" id="2.60.120.10">
    <property type="entry name" value="Jelly Rolls"/>
    <property type="match status" value="1"/>
</dbReference>
<dbReference type="AlphaFoldDB" id="A0A7W7MRE2"/>
<dbReference type="PROSITE" id="PS50943">
    <property type="entry name" value="HTH_CROC1"/>
    <property type="match status" value="1"/>
</dbReference>
<comment type="caution">
    <text evidence="3">The sequence shown here is derived from an EMBL/GenBank/DDBJ whole genome shotgun (WGS) entry which is preliminary data.</text>
</comment>
<dbReference type="SMART" id="SM00530">
    <property type="entry name" value="HTH_XRE"/>
    <property type="match status" value="1"/>
</dbReference>
<evidence type="ECO:0000256" key="1">
    <source>
        <dbReference type="ARBA" id="ARBA00023125"/>
    </source>
</evidence>
<name>A0A7W7MRE2_9ACTN</name>
<protein>
    <submittedName>
        <fullName evidence="3">Transcriptional regulator with XRE-family HTH domain</fullName>
    </submittedName>
</protein>
<dbReference type="EMBL" id="JACHNH010000001">
    <property type="protein sequence ID" value="MBB4763399.1"/>
    <property type="molecule type" value="Genomic_DNA"/>
</dbReference>
<keyword evidence="4" id="KW-1185">Reference proteome</keyword>
<proteinExistence type="predicted"/>
<sequence>MTQDGDLDAIVRQRIRGLRAARGWSLDELASRCYLSPSTLSRIETGHRRIALDQLTPIARALGTTLDQLVESVDDDDVVIRPHRDEARGRTTWLLSREAGPGGVTVAKMRVTRPAPAELRVHPGRDWFTVLSGTVMLRLGERTILVGTGEAAEFSTMVPHSFGAHDGPAELLCILDPEGQRTHLA</sequence>
<dbReference type="Pfam" id="PF01381">
    <property type="entry name" value="HTH_3"/>
    <property type="match status" value="1"/>
</dbReference>
<gene>
    <name evidence="3" type="ORF">BJ971_003955</name>
</gene>
<evidence type="ECO:0000313" key="4">
    <source>
        <dbReference type="Proteomes" id="UP000578112"/>
    </source>
</evidence>
<dbReference type="Gene3D" id="1.10.260.40">
    <property type="entry name" value="lambda repressor-like DNA-binding domains"/>
    <property type="match status" value="1"/>
</dbReference>
<dbReference type="GO" id="GO:0003677">
    <property type="term" value="F:DNA binding"/>
    <property type="evidence" value="ECO:0007669"/>
    <property type="project" value="UniProtKB-KW"/>
</dbReference>
<keyword evidence="1" id="KW-0238">DNA-binding</keyword>
<reference evidence="3 4" key="1">
    <citation type="submission" date="2020-08" db="EMBL/GenBank/DDBJ databases">
        <title>Sequencing the genomes of 1000 actinobacteria strains.</title>
        <authorList>
            <person name="Klenk H.-P."/>
        </authorList>
    </citation>
    <scope>NUCLEOTIDE SEQUENCE [LARGE SCALE GENOMIC DNA]</scope>
    <source>
        <strain evidence="3 4">DSM 43149</strain>
    </source>
</reference>
<organism evidence="3 4">
    <name type="scientific">Actinoplanes digitatis</name>
    <dbReference type="NCBI Taxonomy" id="1868"/>
    <lineage>
        <taxon>Bacteria</taxon>
        <taxon>Bacillati</taxon>
        <taxon>Actinomycetota</taxon>
        <taxon>Actinomycetes</taxon>
        <taxon>Micromonosporales</taxon>
        <taxon>Micromonosporaceae</taxon>
        <taxon>Actinoplanes</taxon>
    </lineage>
</organism>
<dbReference type="RefSeq" id="WP_184994723.1">
    <property type="nucleotide sequence ID" value="NZ_BOMK01000010.1"/>
</dbReference>
<feature type="domain" description="HTH cro/C1-type" evidence="2">
    <location>
        <begin position="15"/>
        <end position="69"/>
    </location>
</feature>
<dbReference type="CDD" id="cd02209">
    <property type="entry name" value="cupin_XRE_C"/>
    <property type="match status" value="1"/>
</dbReference>
<dbReference type="SUPFAM" id="SSF47413">
    <property type="entry name" value="lambda repressor-like DNA-binding domains"/>
    <property type="match status" value="1"/>
</dbReference>
<dbReference type="PANTHER" id="PTHR46797">
    <property type="entry name" value="HTH-TYPE TRANSCRIPTIONAL REGULATOR"/>
    <property type="match status" value="1"/>
</dbReference>
<dbReference type="InterPro" id="IPR013096">
    <property type="entry name" value="Cupin_2"/>
</dbReference>
<dbReference type="InterPro" id="IPR010982">
    <property type="entry name" value="Lambda_DNA-bd_dom_sf"/>
</dbReference>
<dbReference type="InterPro" id="IPR001387">
    <property type="entry name" value="Cro/C1-type_HTH"/>
</dbReference>
<evidence type="ECO:0000259" key="2">
    <source>
        <dbReference type="PROSITE" id="PS50943"/>
    </source>
</evidence>
<dbReference type="SUPFAM" id="SSF51182">
    <property type="entry name" value="RmlC-like cupins"/>
    <property type="match status" value="1"/>
</dbReference>
<dbReference type="GO" id="GO:0005829">
    <property type="term" value="C:cytosol"/>
    <property type="evidence" value="ECO:0007669"/>
    <property type="project" value="TreeGrafter"/>
</dbReference>
<dbReference type="GO" id="GO:0003700">
    <property type="term" value="F:DNA-binding transcription factor activity"/>
    <property type="evidence" value="ECO:0007669"/>
    <property type="project" value="TreeGrafter"/>
</dbReference>
<dbReference type="CDD" id="cd00093">
    <property type="entry name" value="HTH_XRE"/>
    <property type="match status" value="1"/>
</dbReference>
<dbReference type="Proteomes" id="UP000578112">
    <property type="component" value="Unassembled WGS sequence"/>
</dbReference>
<evidence type="ECO:0000313" key="3">
    <source>
        <dbReference type="EMBL" id="MBB4763399.1"/>
    </source>
</evidence>
<dbReference type="InterPro" id="IPR011051">
    <property type="entry name" value="RmlC_Cupin_sf"/>
</dbReference>
<dbReference type="InterPro" id="IPR014710">
    <property type="entry name" value="RmlC-like_jellyroll"/>
</dbReference>
<dbReference type="InterPro" id="IPR050807">
    <property type="entry name" value="TransReg_Diox_bact_type"/>
</dbReference>
<accession>A0A7W7MRE2</accession>
<dbReference type="Pfam" id="PF07883">
    <property type="entry name" value="Cupin_2"/>
    <property type="match status" value="1"/>
</dbReference>